<evidence type="ECO:0000313" key="4">
    <source>
        <dbReference type="Proteomes" id="UP001487740"/>
    </source>
</evidence>
<gene>
    <name evidence="3" type="ORF">O3P69_005031</name>
</gene>
<dbReference type="EMBL" id="JARAKH010000015">
    <property type="protein sequence ID" value="KAK8396792.1"/>
    <property type="molecule type" value="Genomic_DNA"/>
</dbReference>
<protein>
    <recommendedName>
        <fullName evidence="2">DNA-repair protein Xrcc1 N-terminal domain-containing protein</fullName>
    </recommendedName>
</protein>
<sequence>MPLIQVKHVISFTSQVWIPKHTVKDLVEGRGPWLNLKGDKSSNLQADLQLEKATKISYIDIGNAGSVMIGVEVGRSAWPISRPYVTLIPTVTFMTRAEVTSGQNRSSVRMFKPENMDEVTRNEEWDRVRILCLQPFTSPSQFGISMLKMYSESEVTLKPQVDLSPGVTLNKKSELLAKLRLSNPEKSGLSDRIKLIEASQLPDGRTEITKSHHPNSPLSRGAQLLTRAAKIPTHQESLIKKSDLECESLRYLMSLNLSVSDIDHLSIKDIRQNFEKKRQKQLTFAEIKIFRDIAVDYAARRLEILENQDTAGHLAARGVRTTEVPVKALQQKRKLENSDESKMNKQLNNGCTSKCKNNVTVQENESLKRGNEEKEVDSPLRKYKFGQYKNVVKHSTIKDQEIDMEKTQISKYLKNSTTPDKEKEGSFKSRNALALLDARVTVISPKRLKKKKLRKAVTKQVEQQSLIGQWITPTNKMKVKKENKEFQHSSQPDLYSDSDNSDIECVGEEESGLASTLKGRNSRKGSSSFSLHKSSLSASGAFRDTLKGNRLGSAPTNKFNVMARGLRESTLLHQKQSLVDCPMCSKSFPAREIEDHAASCGVTVSSDTDSGDDDILSSSTTQACTSGLVEECPVCGVQMAVATLVAHATQCASSMFD</sequence>
<evidence type="ECO:0000256" key="1">
    <source>
        <dbReference type="SAM" id="MobiDB-lite"/>
    </source>
</evidence>
<dbReference type="GO" id="GO:0005634">
    <property type="term" value="C:nucleus"/>
    <property type="evidence" value="ECO:0007669"/>
    <property type="project" value="InterPro"/>
</dbReference>
<evidence type="ECO:0000313" key="3">
    <source>
        <dbReference type="EMBL" id="KAK8396792.1"/>
    </source>
</evidence>
<evidence type="ECO:0000259" key="2">
    <source>
        <dbReference type="Pfam" id="PF01834"/>
    </source>
</evidence>
<dbReference type="FunFam" id="2.60.120.260:FF:000025">
    <property type="entry name" value="DNA repair protein XRCC1 isoform X1"/>
    <property type="match status" value="1"/>
</dbReference>
<dbReference type="GO" id="GO:0000012">
    <property type="term" value="P:single strand break repair"/>
    <property type="evidence" value="ECO:0007669"/>
    <property type="project" value="InterPro"/>
</dbReference>
<feature type="domain" description="DNA-repair protein Xrcc1 N-terminal" evidence="2">
    <location>
        <begin position="1"/>
        <end position="148"/>
    </location>
</feature>
<keyword evidence="4" id="KW-1185">Reference proteome</keyword>
<dbReference type="Pfam" id="PF01834">
    <property type="entry name" value="XRCC1_N"/>
    <property type="match status" value="1"/>
</dbReference>
<dbReference type="GO" id="GO:0003684">
    <property type="term" value="F:damaged DNA binding"/>
    <property type="evidence" value="ECO:0007669"/>
    <property type="project" value="InterPro"/>
</dbReference>
<dbReference type="InterPro" id="IPR008979">
    <property type="entry name" value="Galactose-bd-like_sf"/>
</dbReference>
<dbReference type="PANTHER" id="PTHR11370">
    <property type="entry name" value="DNA-REPAIR PROTEIN XRCC1"/>
    <property type="match status" value="1"/>
</dbReference>
<dbReference type="GO" id="GO:0006284">
    <property type="term" value="P:base-excision repair"/>
    <property type="evidence" value="ECO:0007669"/>
    <property type="project" value="TreeGrafter"/>
</dbReference>
<reference evidence="3 4" key="1">
    <citation type="submission" date="2023-03" db="EMBL/GenBank/DDBJ databases">
        <title>High-quality genome of Scylla paramamosain provides insights in environmental adaptation.</title>
        <authorList>
            <person name="Zhang L."/>
        </authorList>
    </citation>
    <scope>NUCLEOTIDE SEQUENCE [LARGE SCALE GENOMIC DNA]</scope>
    <source>
        <strain evidence="3">LZ_2023a</strain>
        <tissue evidence="3">Muscle</tissue>
    </source>
</reference>
<proteinExistence type="predicted"/>
<comment type="caution">
    <text evidence="3">The sequence shown here is derived from an EMBL/GenBank/DDBJ whole genome shotgun (WGS) entry which is preliminary data.</text>
</comment>
<dbReference type="Gene3D" id="2.60.120.260">
    <property type="entry name" value="Galactose-binding domain-like"/>
    <property type="match status" value="1"/>
</dbReference>
<dbReference type="PANTHER" id="PTHR11370:SF4">
    <property type="entry name" value="DNA-REPAIR PROTEIN XRCC1 N-TERMINAL DOMAIN-CONTAINING PROTEIN"/>
    <property type="match status" value="1"/>
</dbReference>
<dbReference type="InterPro" id="IPR002706">
    <property type="entry name" value="Xrcc1_N"/>
</dbReference>
<organism evidence="3 4">
    <name type="scientific">Scylla paramamosain</name>
    <name type="common">Mud crab</name>
    <dbReference type="NCBI Taxonomy" id="85552"/>
    <lineage>
        <taxon>Eukaryota</taxon>
        <taxon>Metazoa</taxon>
        <taxon>Ecdysozoa</taxon>
        <taxon>Arthropoda</taxon>
        <taxon>Crustacea</taxon>
        <taxon>Multicrustacea</taxon>
        <taxon>Malacostraca</taxon>
        <taxon>Eumalacostraca</taxon>
        <taxon>Eucarida</taxon>
        <taxon>Decapoda</taxon>
        <taxon>Pleocyemata</taxon>
        <taxon>Brachyura</taxon>
        <taxon>Eubrachyura</taxon>
        <taxon>Portunoidea</taxon>
        <taxon>Portunidae</taxon>
        <taxon>Portuninae</taxon>
        <taxon>Scylla</taxon>
    </lineage>
</organism>
<accession>A0AAW0U9N7</accession>
<dbReference type="Proteomes" id="UP001487740">
    <property type="component" value="Unassembled WGS sequence"/>
</dbReference>
<feature type="region of interest" description="Disordered" evidence="1">
    <location>
        <begin position="481"/>
        <end position="501"/>
    </location>
</feature>
<dbReference type="AlphaFoldDB" id="A0AAW0U9N7"/>
<dbReference type="SUPFAM" id="SSF49785">
    <property type="entry name" value="Galactose-binding domain-like"/>
    <property type="match status" value="1"/>
</dbReference>
<name>A0AAW0U9N7_SCYPA</name>